<gene>
    <name evidence="3" type="ORF">L227DRAFT_601863</name>
</gene>
<dbReference type="EMBL" id="ML122274">
    <property type="protein sequence ID" value="RPD58586.1"/>
    <property type="molecule type" value="Genomic_DNA"/>
</dbReference>
<evidence type="ECO:0000259" key="2">
    <source>
        <dbReference type="Pfam" id="PF05368"/>
    </source>
</evidence>
<feature type="domain" description="NmrA-like" evidence="2">
    <location>
        <begin position="34"/>
        <end position="302"/>
    </location>
</feature>
<dbReference type="InterPro" id="IPR008030">
    <property type="entry name" value="NmrA-like"/>
</dbReference>
<feature type="region of interest" description="Disordered" evidence="1">
    <location>
        <begin position="352"/>
        <end position="403"/>
    </location>
</feature>
<dbReference type="Proteomes" id="UP000313359">
    <property type="component" value="Unassembled WGS sequence"/>
</dbReference>
<evidence type="ECO:0000256" key="1">
    <source>
        <dbReference type="SAM" id="MobiDB-lite"/>
    </source>
</evidence>
<evidence type="ECO:0000313" key="4">
    <source>
        <dbReference type="Proteomes" id="UP000313359"/>
    </source>
</evidence>
<dbReference type="AlphaFoldDB" id="A0A5C2SBB0"/>
<keyword evidence="4" id="KW-1185">Reference proteome</keyword>
<dbReference type="PANTHER" id="PTHR43162:SF1">
    <property type="entry name" value="PRESTALK A DIFFERENTIATION PROTEIN A"/>
    <property type="match status" value="1"/>
</dbReference>
<dbReference type="PANTHER" id="PTHR43162">
    <property type="match status" value="1"/>
</dbReference>
<dbReference type="SUPFAM" id="SSF51735">
    <property type="entry name" value="NAD(P)-binding Rossmann-fold domains"/>
    <property type="match status" value="1"/>
</dbReference>
<reference evidence="3" key="1">
    <citation type="journal article" date="2018" name="Genome Biol. Evol.">
        <title>Genomics and development of Lentinus tigrinus, a white-rot wood-decaying mushroom with dimorphic fruiting bodies.</title>
        <authorList>
            <person name="Wu B."/>
            <person name="Xu Z."/>
            <person name="Knudson A."/>
            <person name="Carlson A."/>
            <person name="Chen N."/>
            <person name="Kovaka S."/>
            <person name="LaButti K."/>
            <person name="Lipzen A."/>
            <person name="Pennachio C."/>
            <person name="Riley R."/>
            <person name="Schakwitz W."/>
            <person name="Umezawa K."/>
            <person name="Ohm R.A."/>
            <person name="Grigoriev I.V."/>
            <person name="Nagy L.G."/>
            <person name="Gibbons J."/>
            <person name="Hibbett D."/>
        </authorList>
    </citation>
    <scope>NUCLEOTIDE SEQUENCE [LARGE SCALE GENOMIC DNA]</scope>
    <source>
        <strain evidence="3">ALCF2SS1-6</strain>
    </source>
</reference>
<evidence type="ECO:0000313" key="3">
    <source>
        <dbReference type="EMBL" id="RPD58586.1"/>
    </source>
</evidence>
<dbReference type="InterPro" id="IPR036291">
    <property type="entry name" value="NAD(P)-bd_dom_sf"/>
</dbReference>
<sequence length="403" mass="43550">MPPKRSASDANGSGKKANGGGKSSGKGAAEKSSRRILVTAGEGQTGRLIIDLLATDDDYTSKYDELTALVFSEEAKSVLEEYDSVKVIIFDPKDDEMLVKSMELVDTCLLIPPARKDKAKITRQLIDAAKKAKTVQNLVFLSSVGADYAERDKQPRLREFIDLEVLAMQPKGDPSTGDTGHSPCIIRAGFYAENLLLYTKQAQGEGKLPIPIGENHKFAPVALGDVAQVAAHVITSEGPHGLADDVRSQILVVTGPQLVAGPELAQAASQALGTKMEFEAIDEATAKKILNSPQGAEVDEAEREYLLEYYSLVREGKTNYTATTSMLAYFGTRGQEPTEFFATYSEEFKPKKRRTAAHAKASVPTRTSNRNKGKATSVTVEDVDEDESMGDAGALRKTVTKDL</sequence>
<proteinExistence type="predicted"/>
<dbReference type="Pfam" id="PF05368">
    <property type="entry name" value="NmrA"/>
    <property type="match status" value="1"/>
</dbReference>
<dbReference type="OrthoDB" id="10254221at2759"/>
<dbReference type="STRING" id="1328759.A0A5C2SBB0"/>
<protein>
    <submittedName>
        <fullName evidence="3">NAD-P-binding protein</fullName>
    </submittedName>
</protein>
<feature type="region of interest" description="Disordered" evidence="1">
    <location>
        <begin position="1"/>
        <end position="34"/>
    </location>
</feature>
<feature type="compositionally biased region" description="Polar residues" evidence="1">
    <location>
        <begin position="364"/>
        <end position="379"/>
    </location>
</feature>
<dbReference type="Gene3D" id="3.40.50.720">
    <property type="entry name" value="NAD(P)-binding Rossmann-like Domain"/>
    <property type="match status" value="1"/>
</dbReference>
<name>A0A5C2SBB0_9APHY</name>
<accession>A0A5C2SBB0</accession>
<dbReference type="Gene3D" id="3.90.25.10">
    <property type="entry name" value="UDP-galactose 4-epimerase, domain 1"/>
    <property type="match status" value="1"/>
</dbReference>
<dbReference type="InterPro" id="IPR051604">
    <property type="entry name" value="Ergot_Alk_Oxidoreductase"/>
</dbReference>
<organism evidence="3 4">
    <name type="scientific">Lentinus tigrinus ALCF2SS1-6</name>
    <dbReference type="NCBI Taxonomy" id="1328759"/>
    <lineage>
        <taxon>Eukaryota</taxon>
        <taxon>Fungi</taxon>
        <taxon>Dikarya</taxon>
        <taxon>Basidiomycota</taxon>
        <taxon>Agaricomycotina</taxon>
        <taxon>Agaricomycetes</taxon>
        <taxon>Polyporales</taxon>
        <taxon>Polyporaceae</taxon>
        <taxon>Lentinus</taxon>
    </lineage>
</organism>